<dbReference type="OrthoDB" id="1435114at2759"/>
<organism evidence="3 4">
    <name type="scientific">Phytophthora cactorum</name>
    <dbReference type="NCBI Taxonomy" id="29920"/>
    <lineage>
        <taxon>Eukaryota</taxon>
        <taxon>Sar</taxon>
        <taxon>Stramenopiles</taxon>
        <taxon>Oomycota</taxon>
        <taxon>Peronosporomycetes</taxon>
        <taxon>Peronosporales</taxon>
        <taxon>Peronosporaceae</taxon>
        <taxon>Phytophthora</taxon>
    </lineage>
</organism>
<keyword evidence="1" id="KW-0233">DNA recombination</keyword>
<proteinExistence type="inferred from homology"/>
<sequence length="162" mass="17997">MSEDFERGLARHDADNRIDRAPEVRQKMAEYKCLKFLAKYLESNGQNLASNDFPDFSAYNDISEEVEGPQATTIVEQELGAYSKNDLEQIVEQEGRLNDSQREVFDRVIHAVNHAGGGDKLFFLDGTGGMGKSFLLEQILARVRMQHKIAIAVASSGIAATC</sequence>
<dbReference type="SUPFAM" id="SSF52540">
    <property type="entry name" value="P-loop containing nucleoside triphosphate hydrolases"/>
    <property type="match status" value="1"/>
</dbReference>
<keyword evidence="1" id="KW-0547">Nucleotide-binding</keyword>
<comment type="cofactor">
    <cofactor evidence="1">
        <name>Mg(2+)</name>
        <dbReference type="ChEBI" id="CHEBI:18420"/>
    </cofactor>
</comment>
<dbReference type="GO" id="GO:0006310">
    <property type="term" value="P:DNA recombination"/>
    <property type="evidence" value="ECO:0007669"/>
    <property type="project" value="UniProtKB-KW"/>
</dbReference>
<gene>
    <name evidence="3" type="ORF">PC110_g6244</name>
</gene>
<dbReference type="Gene3D" id="3.40.50.300">
    <property type="entry name" value="P-loop containing nucleotide triphosphate hydrolases"/>
    <property type="match status" value="1"/>
</dbReference>
<comment type="similarity">
    <text evidence="1">Belongs to the helicase family.</text>
</comment>
<dbReference type="InterPro" id="IPR027417">
    <property type="entry name" value="P-loop_NTPase"/>
</dbReference>
<protein>
    <recommendedName>
        <fullName evidence="1">ATP-dependent DNA helicase</fullName>
        <ecNumber evidence="1">5.6.2.3</ecNumber>
    </recommendedName>
</protein>
<dbReference type="STRING" id="29920.A0A329SKX1"/>
<accession>A0A329SKX1</accession>
<dbReference type="EC" id="5.6.2.3" evidence="1"/>
<dbReference type="EMBL" id="MJFZ01000111">
    <property type="protein sequence ID" value="RAW37467.1"/>
    <property type="molecule type" value="Genomic_DNA"/>
</dbReference>
<dbReference type="Pfam" id="PF05970">
    <property type="entry name" value="PIF1"/>
    <property type="match status" value="1"/>
</dbReference>
<dbReference type="AlphaFoldDB" id="A0A329SKX1"/>
<name>A0A329SKX1_9STRA</name>
<dbReference type="Proteomes" id="UP000251314">
    <property type="component" value="Unassembled WGS sequence"/>
</dbReference>
<dbReference type="GO" id="GO:0043139">
    <property type="term" value="F:5'-3' DNA helicase activity"/>
    <property type="evidence" value="ECO:0007669"/>
    <property type="project" value="UniProtKB-EC"/>
</dbReference>
<keyword evidence="1" id="KW-0378">Hydrolase</keyword>
<dbReference type="PANTHER" id="PTHR10492">
    <property type="match status" value="1"/>
</dbReference>
<dbReference type="GO" id="GO:0006281">
    <property type="term" value="P:DNA repair"/>
    <property type="evidence" value="ECO:0007669"/>
    <property type="project" value="UniProtKB-KW"/>
</dbReference>
<reference evidence="3 4" key="1">
    <citation type="submission" date="2018-01" db="EMBL/GenBank/DDBJ databases">
        <title>Draft genome of the strawberry crown rot pathogen Phytophthora cactorum.</title>
        <authorList>
            <person name="Armitage A.D."/>
            <person name="Lysoe E."/>
            <person name="Nellist C.F."/>
            <person name="Harrison R.J."/>
            <person name="Brurberg M.B."/>
        </authorList>
    </citation>
    <scope>NUCLEOTIDE SEQUENCE [LARGE SCALE GENOMIC DNA]</scope>
    <source>
        <strain evidence="3 4">10300</strain>
    </source>
</reference>
<keyword evidence="1" id="KW-0347">Helicase</keyword>
<dbReference type="VEuPathDB" id="FungiDB:PC110_g6244"/>
<dbReference type="GO" id="GO:0016887">
    <property type="term" value="F:ATP hydrolysis activity"/>
    <property type="evidence" value="ECO:0007669"/>
    <property type="project" value="RHEA"/>
</dbReference>
<feature type="domain" description="DNA helicase Pif1-like DEAD-box helicase" evidence="2">
    <location>
        <begin position="97"/>
        <end position="160"/>
    </location>
</feature>
<evidence type="ECO:0000313" key="4">
    <source>
        <dbReference type="Proteomes" id="UP000251314"/>
    </source>
</evidence>
<dbReference type="GO" id="GO:0005524">
    <property type="term" value="F:ATP binding"/>
    <property type="evidence" value="ECO:0007669"/>
    <property type="project" value="UniProtKB-KW"/>
</dbReference>
<keyword evidence="1" id="KW-0067">ATP-binding</keyword>
<comment type="catalytic activity">
    <reaction evidence="1">
        <text>ATP + H2O = ADP + phosphate + H(+)</text>
        <dbReference type="Rhea" id="RHEA:13065"/>
        <dbReference type="ChEBI" id="CHEBI:15377"/>
        <dbReference type="ChEBI" id="CHEBI:15378"/>
        <dbReference type="ChEBI" id="CHEBI:30616"/>
        <dbReference type="ChEBI" id="CHEBI:43474"/>
        <dbReference type="ChEBI" id="CHEBI:456216"/>
        <dbReference type="EC" id="5.6.2.3"/>
    </reaction>
</comment>
<comment type="caution">
    <text evidence="3">The sequence shown here is derived from an EMBL/GenBank/DDBJ whole genome shotgun (WGS) entry which is preliminary data.</text>
</comment>
<evidence type="ECO:0000313" key="3">
    <source>
        <dbReference type="EMBL" id="RAW37467.1"/>
    </source>
</evidence>
<keyword evidence="4" id="KW-1185">Reference proteome</keyword>
<dbReference type="PANTHER" id="PTHR10492:SF57">
    <property type="entry name" value="ATP-DEPENDENT DNA HELICASE"/>
    <property type="match status" value="1"/>
</dbReference>
<dbReference type="InterPro" id="IPR010285">
    <property type="entry name" value="DNA_helicase_pif1-like_DEAD"/>
</dbReference>
<keyword evidence="1" id="KW-0234">DNA repair</keyword>
<keyword evidence="1" id="KW-0227">DNA damage</keyword>
<evidence type="ECO:0000256" key="1">
    <source>
        <dbReference type="RuleBase" id="RU363044"/>
    </source>
</evidence>
<dbReference type="GO" id="GO:0000723">
    <property type="term" value="P:telomere maintenance"/>
    <property type="evidence" value="ECO:0007669"/>
    <property type="project" value="InterPro"/>
</dbReference>
<evidence type="ECO:0000259" key="2">
    <source>
        <dbReference type="Pfam" id="PF05970"/>
    </source>
</evidence>